<evidence type="ECO:0000256" key="2">
    <source>
        <dbReference type="ARBA" id="ARBA00022679"/>
    </source>
</evidence>
<dbReference type="EMBL" id="OCNH01000003">
    <property type="protein sequence ID" value="SOD93295.1"/>
    <property type="molecule type" value="Genomic_DNA"/>
</dbReference>
<comment type="catalytic activity">
    <reaction evidence="7 8">
        <text>CMP + ATP = CDP + ADP</text>
        <dbReference type="Rhea" id="RHEA:11600"/>
        <dbReference type="ChEBI" id="CHEBI:30616"/>
        <dbReference type="ChEBI" id="CHEBI:58069"/>
        <dbReference type="ChEBI" id="CHEBI:60377"/>
        <dbReference type="ChEBI" id="CHEBI:456216"/>
        <dbReference type="EC" id="2.7.4.25"/>
    </reaction>
</comment>
<keyword evidence="8" id="KW-0963">Cytoplasm</keyword>
<keyword evidence="4 8" id="KW-0418">Kinase</keyword>
<dbReference type="GO" id="GO:0005737">
    <property type="term" value="C:cytoplasm"/>
    <property type="evidence" value="ECO:0007669"/>
    <property type="project" value="UniProtKB-SubCell"/>
</dbReference>
<dbReference type="Gene3D" id="3.40.50.300">
    <property type="entry name" value="P-loop containing nucleotide triphosphate hydrolases"/>
    <property type="match status" value="1"/>
</dbReference>
<comment type="subcellular location">
    <subcellularLocation>
        <location evidence="8">Cytoplasm</location>
    </subcellularLocation>
</comment>
<gene>
    <name evidence="8" type="primary">cmk</name>
    <name evidence="10" type="ORF">SAMN06269250_4445</name>
</gene>
<dbReference type="InterPro" id="IPR027417">
    <property type="entry name" value="P-loop_NTPase"/>
</dbReference>
<evidence type="ECO:0000256" key="7">
    <source>
        <dbReference type="ARBA" id="ARBA00048478"/>
    </source>
</evidence>
<feature type="domain" description="Cytidylate kinase" evidence="9">
    <location>
        <begin position="38"/>
        <end position="252"/>
    </location>
</feature>
<accession>A0A286GCN4</accession>
<dbReference type="GO" id="GO:0036431">
    <property type="term" value="F:dCMP kinase activity"/>
    <property type="evidence" value="ECO:0007669"/>
    <property type="project" value="InterPro"/>
</dbReference>
<proteinExistence type="inferred from homology"/>
<keyword evidence="2 8" id="KW-0808">Transferase</keyword>
<dbReference type="GO" id="GO:0036430">
    <property type="term" value="F:CMP kinase activity"/>
    <property type="evidence" value="ECO:0007669"/>
    <property type="project" value="RHEA"/>
</dbReference>
<keyword evidence="11" id="KW-1185">Reference proteome</keyword>
<dbReference type="GO" id="GO:0006220">
    <property type="term" value="P:pyrimidine nucleotide metabolic process"/>
    <property type="evidence" value="ECO:0007669"/>
    <property type="project" value="UniProtKB-UniRule"/>
</dbReference>
<evidence type="ECO:0000256" key="1">
    <source>
        <dbReference type="ARBA" id="ARBA00009427"/>
    </source>
</evidence>
<organism evidence="10 11">
    <name type="scientific">Spirosoma fluviale</name>
    <dbReference type="NCBI Taxonomy" id="1597977"/>
    <lineage>
        <taxon>Bacteria</taxon>
        <taxon>Pseudomonadati</taxon>
        <taxon>Bacteroidota</taxon>
        <taxon>Cytophagia</taxon>
        <taxon>Cytophagales</taxon>
        <taxon>Cytophagaceae</taxon>
        <taxon>Spirosoma</taxon>
    </lineage>
</organism>
<reference evidence="11" key="1">
    <citation type="submission" date="2017-09" db="EMBL/GenBank/DDBJ databases">
        <authorList>
            <person name="Varghese N."/>
            <person name="Submissions S."/>
        </authorList>
    </citation>
    <scope>NUCLEOTIDE SEQUENCE [LARGE SCALE GENOMIC DNA]</scope>
    <source>
        <strain evidence="11">DSM 29961</strain>
    </source>
</reference>
<keyword evidence="3 8" id="KW-0547">Nucleotide-binding</keyword>
<dbReference type="Proteomes" id="UP000219452">
    <property type="component" value="Unassembled WGS sequence"/>
</dbReference>
<evidence type="ECO:0000259" key="9">
    <source>
        <dbReference type="Pfam" id="PF02224"/>
    </source>
</evidence>
<dbReference type="AlphaFoldDB" id="A0A286GCN4"/>
<dbReference type="HAMAP" id="MF_00238">
    <property type="entry name" value="Cytidyl_kinase_type1"/>
    <property type="match status" value="1"/>
</dbReference>
<evidence type="ECO:0000256" key="8">
    <source>
        <dbReference type="HAMAP-Rule" id="MF_00238"/>
    </source>
</evidence>
<dbReference type="EC" id="2.7.4.25" evidence="8"/>
<keyword evidence="5 8" id="KW-0067">ATP-binding</keyword>
<evidence type="ECO:0000256" key="3">
    <source>
        <dbReference type="ARBA" id="ARBA00022741"/>
    </source>
</evidence>
<comment type="catalytic activity">
    <reaction evidence="6 8">
        <text>dCMP + ATP = dCDP + ADP</text>
        <dbReference type="Rhea" id="RHEA:25094"/>
        <dbReference type="ChEBI" id="CHEBI:30616"/>
        <dbReference type="ChEBI" id="CHEBI:57566"/>
        <dbReference type="ChEBI" id="CHEBI:58593"/>
        <dbReference type="ChEBI" id="CHEBI:456216"/>
        <dbReference type="EC" id="2.7.4.25"/>
    </reaction>
</comment>
<feature type="binding site" evidence="8">
    <location>
        <begin position="42"/>
        <end position="50"/>
    </location>
    <ligand>
        <name>ATP</name>
        <dbReference type="ChEBI" id="CHEBI:30616"/>
    </ligand>
</feature>
<dbReference type="InterPro" id="IPR011994">
    <property type="entry name" value="Cytidylate_kinase_dom"/>
</dbReference>
<name>A0A286GCN4_9BACT</name>
<dbReference type="NCBIfam" id="TIGR00017">
    <property type="entry name" value="cmk"/>
    <property type="match status" value="1"/>
</dbReference>
<dbReference type="Pfam" id="PF02224">
    <property type="entry name" value="Cytidylate_kin"/>
    <property type="match status" value="1"/>
</dbReference>
<evidence type="ECO:0000313" key="11">
    <source>
        <dbReference type="Proteomes" id="UP000219452"/>
    </source>
</evidence>
<protein>
    <recommendedName>
        <fullName evidence="8">Cytidylate kinase</fullName>
        <shortName evidence="8">CK</shortName>
        <ecNumber evidence="8">2.7.4.25</ecNumber>
    </recommendedName>
    <alternativeName>
        <fullName evidence="8">Cytidine monophosphate kinase</fullName>
        <shortName evidence="8">CMP kinase</shortName>
    </alternativeName>
</protein>
<sequence>MTDPDPVETYKTIGHLCDYFVKTSAASAGQLFMPKIVIAIDGYSSCGKSTTAKEVAARMGYGYIDTGAMYRAVSLFFIREHVSLSNTKEVTAALEKIHITFNHNNRTGKNETCLNGLNVEEEIRKMYISNIVSEVSAIPEVRWAMVAQQQKMGRRRGVVMDGRDIGTKVFPDAEVKVFMTADTQTRAQRRQQELLAKGELVNLEDIIKNLEKRDLIDTTRSESPLVQAPDAELLDTSHMTIEEQVDWVIERADRRLAELHRNKV</sequence>
<evidence type="ECO:0000256" key="5">
    <source>
        <dbReference type="ARBA" id="ARBA00022840"/>
    </source>
</evidence>
<evidence type="ECO:0000256" key="6">
    <source>
        <dbReference type="ARBA" id="ARBA00047615"/>
    </source>
</evidence>
<dbReference type="CDD" id="cd02020">
    <property type="entry name" value="CMPK"/>
    <property type="match status" value="1"/>
</dbReference>
<comment type="similarity">
    <text evidence="1 8">Belongs to the cytidylate kinase family. Type 1 subfamily.</text>
</comment>
<dbReference type="SUPFAM" id="SSF52540">
    <property type="entry name" value="P-loop containing nucleoside triphosphate hydrolases"/>
    <property type="match status" value="1"/>
</dbReference>
<evidence type="ECO:0000313" key="10">
    <source>
        <dbReference type="EMBL" id="SOD93295.1"/>
    </source>
</evidence>
<evidence type="ECO:0000256" key="4">
    <source>
        <dbReference type="ARBA" id="ARBA00022777"/>
    </source>
</evidence>
<dbReference type="GO" id="GO:0005524">
    <property type="term" value="F:ATP binding"/>
    <property type="evidence" value="ECO:0007669"/>
    <property type="project" value="UniProtKB-UniRule"/>
</dbReference>
<dbReference type="InterPro" id="IPR003136">
    <property type="entry name" value="Cytidylate_kin"/>
</dbReference>